<keyword evidence="2" id="KW-0812">Transmembrane</keyword>
<feature type="transmembrane region" description="Helical" evidence="2">
    <location>
        <begin position="43"/>
        <end position="66"/>
    </location>
</feature>
<dbReference type="AlphaFoldDB" id="A0A1N5TPS8"/>
<gene>
    <name evidence="3" type="ORF">SAMN04489832_0285</name>
</gene>
<evidence type="ECO:0000313" key="3">
    <source>
        <dbReference type="EMBL" id="SIM49968.1"/>
    </source>
</evidence>
<sequence>MADSTSHNPPPRWPGRNGVAAPPAWNMPTQPLRPQPHRSGERWPYLIFGGATLLLGALATLVVVLAR</sequence>
<accession>A0A1N5TPS8</accession>
<organism evidence="3 4">
    <name type="scientific">Micromonospora cremea</name>
    <dbReference type="NCBI Taxonomy" id="709881"/>
    <lineage>
        <taxon>Bacteria</taxon>
        <taxon>Bacillati</taxon>
        <taxon>Actinomycetota</taxon>
        <taxon>Actinomycetes</taxon>
        <taxon>Micromonosporales</taxon>
        <taxon>Micromonosporaceae</taxon>
        <taxon>Micromonospora</taxon>
    </lineage>
</organism>
<dbReference type="EMBL" id="FSQT01000001">
    <property type="protein sequence ID" value="SIM49968.1"/>
    <property type="molecule type" value="Genomic_DNA"/>
</dbReference>
<keyword evidence="2" id="KW-1133">Transmembrane helix</keyword>
<evidence type="ECO:0000256" key="2">
    <source>
        <dbReference type="SAM" id="Phobius"/>
    </source>
</evidence>
<feature type="region of interest" description="Disordered" evidence="1">
    <location>
        <begin position="1"/>
        <end position="38"/>
    </location>
</feature>
<proteinExistence type="predicted"/>
<protein>
    <submittedName>
        <fullName evidence="3">Uncharacterized protein</fullName>
    </submittedName>
</protein>
<name>A0A1N5TPS8_9ACTN</name>
<evidence type="ECO:0000256" key="1">
    <source>
        <dbReference type="SAM" id="MobiDB-lite"/>
    </source>
</evidence>
<keyword evidence="2" id="KW-0472">Membrane</keyword>
<dbReference type="Proteomes" id="UP000185124">
    <property type="component" value="Unassembled WGS sequence"/>
</dbReference>
<reference evidence="4" key="1">
    <citation type="submission" date="2016-12" db="EMBL/GenBank/DDBJ databases">
        <authorList>
            <person name="Varghese N."/>
            <person name="Submissions S."/>
        </authorList>
    </citation>
    <scope>NUCLEOTIDE SEQUENCE [LARGE SCALE GENOMIC DNA]</scope>
    <source>
        <strain evidence="4">DSM 45599</strain>
    </source>
</reference>
<evidence type="ECO:0000313" key="4">
    <source>
        <dbReference type="Proteomes" id="UP000185124"/>
    </source>
</evidence>
<keyword evidence="4" id="KW-1185">Reference proteome</keyword>